<keyword evidence="1" id="KW-1133">Transmembrane helix</keyword>
<feature type="transmembrane region" description="Helical" evidence="1">
    <location>
        <begin position="46"/>
        <end position="67"/>
    </location>
</feature>
<reference evidence="2 3" key="1">
    <citation type="submission" date="2013-03" db="EMBL/GenBank/DDBJ databases">
        <title>Assembly of a new bacterial strain Brevibacillus borstelensis AK1.</title>
        <authorList>
            <person name="Rajan I."/>
            <person name="PoliReddy D."/>
            <person name="Sugumar T."/>
            <person name="Rathinam K."/>
            <person name="Alqarawi S."/>
            <person name="Khalil A.B."/>
            <person name="Sivakumar N."/>
        </authorList>
    </citation>
    <scope>NUCLEOTIDE SEQUENCE [LARGE SCALE GENOMIC DNA]</scope>
    <source>
        <strain evidence="2 3">AK1</strain>
    </source>
</reference>
<keyword evidence="3" id="KW-1185">Reference proteome</keyword>
<evidence type="ECO:0000313" key="3">
    <source>
        <dbReference type="Proteomes" id="UP000012081"/>
    </source>
</evidence>
<evidence type="ECO:0000313" key="2">
    <source>
        <dbReference type="EMBL" id="EMT53458.1"/>
    </source>
</evidence>
<organism evidence="2 3">
    <name type="scientific">Brevibacillus borstelensis AK1</name>
    <dbReference type="NCBI Taxonomy" id="1300222"/>
    <lineage>
        <taxon>Bacteria</taxon>
        <taxon>Bacillati</taxon>
        <taxon>Bacillota</taxon>
        <taxon>Bacilli</taxon>
        <taxon>Bacillales</taxon>
        <taxon>Paenibacillaceae</taxon>
        <taxon>Brevibacillus</taxon>
    </lineage>
</organism>
<feature type="transmembrane region" description="Helical" evidence="1">
    <location>
        <begin position="73"/>
        <end position="95"/>
    </location>
</feature>
<dbReference type="EMBL" id="APBN01000002">
    <property type="protein sequence ID" value="EMT53458.1"/>
    <property type="molecule type" value="Genomic_DNA"/>
</dbReference>
<keyword evidence="1" id="KW-0812">Transmembrane</keyword>
<evidence type="ECO:0008006" key="4">
    <source>
        <dbReference type="Google" id="ProtNLM"/>
    </source>
</evidence>
<name>M8DIP8_9BACL</name>
<gene>
    <name evidence="2" type="ORF">I532_05580</name>
</gene>
<sequence length="99" mass="11212">MTETIGTYAGLFGGMLLGLLSLYLGNHFAKKKRALDERHHLIRTKARAASWFVTLAAIYLFFVLVLLNAVSSITFILAMLIMVHIGSWGCFVFYYQHKL</sequence>
<keyword evidence="1" id="KW-0472">Membrane</keyword>
<dbReference type="RefSeq" id="WP_003386928.1">
    <property type="nucleotide sequence ID" value="NZ_APBN01000002.1"/>
</dbReference>
<dbReference type="Pfam" id="PF09946">
    <property type="entry name" value="DUF2178"/>
    <property type="match status" value="1"/>
</dbReference>
<dbReference type="PATRIC" id="fig|1300222.3.peg.1145"/>
<feature type="transmembrane region" description="Helical" evidence="1">
    <location>
        <begin position="6"/>
        <end position="25"/>
    </location>
</feature>
<proteinExistence type="predicted"/>
<dbReference type="AlphaFoldDB" id="M8DIP8"/>
<dbReference type="GeneID" id="89499957"/>
<dbReference type="STRING" id="1300222.I532_05580"/>
<evidence type="ECO:0000256" key="1">
    <source>
        <dbReference type="SAM" id="Phobius"/>
    </source>
</evidence>
<accession>M8DIP8</accession>
<protein>
    <recommendedName>
        <fullName evidence="4">DUF2178 domain-containing protein</fullName>
    </recommendedName>
</protein>
<comment type="caution">
    <text evidence="2">The sequence shown here is derived from an EMBL/GenBank/DDBJ whole genome shotgun (WGS) entry which is preliminary data.</text>
</comment>
<dbReference type="Proteomes" id="UP000012081">
    <property type="component" value="Unassembled WGS sequence"/>
</dbReference>
<dbReference type="OrthoDB" id="2734587at2"/>
<dbReference type="InterPro" id="IPR019235">
    <property type="entry name" value="DUF2178_TM"/>
</dbReference>